<feature type="transmembrane region" description="Helical" evidence="1">
    <location>
        <begin position="30"/>
        <end position="54"/>
    </location>
</feature>
<organism evidence="2 3">
    <name type="scientific">Vibrio alginolyticus</name>
    <dbReference type="NCBI Taxonomy" id="663"/>
    <lineage>
        <taxon>Bacteria</taxon>
        <taxon>Pseudomonadati</taxon>
        <taxon>Pseudomonadota</taxon>
        <taxon>Gammaproteobacteria</taxon>
        <taxon>Vibrionales</taxon>
        <taxon>Vibrionaceae</taxon>
        <taxon>Vibrio</taxon>
    </lineage>
</organism>
<keyword evidence="1" id="KW-0812">Transmembrane</keyword>
<feature type="transmembrane region" description="Helical" evidence="1">
    <location>
        <begin position="66"/>
        <end position="90"/>
    </location>
</feature>
<comment type="caution">
    <text evidence="2">The sequence shown here is derived from an EMBL/GenBank/DDBJ whole genome shotgun (WGS) entry which is preliminary data.</text>
</comment>
<evidence type="ECO:0000256" key="1">
    <source>
        <dbReference type="SAM" id="Phobius"/>
    </source>
</evidence>
<dbReference type="AlphaFoldDB" id="A0A7Y0MUR3"/>
<protein>
    <submittedName>
        <fullName evidence="2">Uncharacterized protein</fullName>
    </submittedName>
</protein>
<name>A0A7Y0MUR3_VIBAL</name>
<gene>
    <name evidence="2" type="ORF">HKB35_08860</name>
</gene>
<reference evidence="2 3" key="1">
    <citation type="submission" date="2020-04" db="EMBL/GenBank/DDBJ databases">
        <title>Whole-genome sequencing of Vibrio spp. from China reveals different genetic environments of blaCTX-M-14 among diverse lineages.</title>
        <authorList>
            <person name="Zheng Z."/>
            <person name="Ye L."/>
            <person name="Chen S."/>
        </authorList>
    </citation>
    <scope>NUCLEOTIDE SEQUENCE [LARGE SCALE GENOMIC DNA]</scope>
    <source>
        <strain evidence="2 3">Vb1636</strain>
    </source>
</reference>
<dbReference type="EMBL" id="JABCMA010000006">
    <property type="protein sequence ID" value="NMR73723.1"/>
    <property type="molecule type" value="Genomic_DNA"/>
</dbReference>
<keyword evidence="1" id="KW-0472">Membrane</keyword>
<keyword evidence="1" id="KW-1133">Transmembrane helix</keyword>
<dbReference type="RefSeq" id="WP_169628569.1">
    <property type="nucleotide sequence ID" value="NZ_JABCMA010000006.1"/>
</dbReference>
<feature type="transmembrane region" description="Helical" evidence="1">
    <location>
        <begin position="7"/>
        <end position="24"/>
    </location>
</feature>
<feature type="transmembrane region" description="Helical" evidence="1">
    <location>
        <begin position="110"/>
        <end position="135"/>
    </location>
</feature>
<accession>A0A7Y0MUR3</accession>
<evidence type="ECO:0000313" key="3">
    <source>
        <dbReference type="Proteomes" id="UP000565155"/>
    </source>
</evidence>
<evidence type="ECO:0000313" key="2">
    <source>
        <dbReference type="EMBL" id="NMR73723.1"/>
    </source>
</evidence>
<sequence length="145" mass="15980">MLKIIKYILVTVLISSFFWLYRIVENQNYSHMLVFILGALSVYIGGLPTGGGSFSLKGIGKRTPGWTAMIMLPMLMIILLAITPGLIGAFNDWSGLIRSPGYSAVLSMEFLTWTLCLGVGGVFIFIITVTTQVYLKKIVDYLCDG</sequence>
<dbReference type="Proteomes" id="UP000565155">
    <property type="component" value="Unassembled WGS sequence"/>
</dbReference>
<proteinExistence type="predicted"/>